<keyword evidence="1" id="KW-0489">Methyltransferase</keyword>
<protein>
    <submittedName>
        <fullName evidence="1">Class I SAM-dependent methyltransferase</fullName>
    </submittedName>
</protein>
<dbReference type="CDD" id="cd02440">
    <property type="entry name" value="AdoMet_MTases"/>
    <property type="match status" value="1"/>
</dbReference>
<dbReference type="Pfam" id="PF13489">
    <property type="entry name" value="Methyltransf_23"/>
    <property type="match status" value="1"/>
</dbReference>
<comment type="caution">
    <text evidence="1">The sequence shown here is derived from an EMBL/GenBank/DDBJ whole genome shotgun (WGS) entry which is preliminary data.</text>
</comment>
<dbReference type="Gene3D" id="3.40.50.150">
    <property type="entry name" value="Vaccinia Virus protein VP39"/>
    <property type="match status" value="1"/>
</dbReference>
<dbReference type="SUPFAM" id="SSF53335">
    <property type="entry name" value="S-adenosyl-L-methionine-dependent methyltransferases"/>
    <property type="match status" value="1"/>
</dbReference>
<dbReference type="GO" id="GO:0008168">
    <property type="term" value="F:methyltransferase activity"/>
    <property type="evidence" value="ECO:0007669"/>
    <property type="project" value="UniProtKB-KW"/>
</dbReference>
<reference evidence="2" key="1">
    <citation type="journal article" date="2019" name="Int. J. Syst. Evol. Microbiol.">
        <title>The Global Catalogue of Microorganisms (GCM) 10K type strain sequencing project: providing services to taxonomists for standard genome sequencing and annotation.</title>
        <authorList>
            <consortium name="The Broad Institute Genomics Platform"/>
            <consortium name="The Broad Institute Genome Sequencing Center for Infectious Disease"/>
            <person name="Wu L."/>
            <person name="Ma J."/>
        </authorList>
    </citation>
    <scope>NUCLEOTIDE SEQUENCE [LARGE SCALE GENOMIC DNA]</scope>
    <source>
        <strain evidence="2">JCM 17561</strain>
    </source>
</reference>
<dbReference type="RefSeq" id="WP_103046503.1">
    <property type="nucleotide sequence ID" value="NZ_BAABBP010000037.1"/>
</dbReference>
<name>A0ABP7RYT9_9BURK</name>
<keyword evidence="1" id="KW-0808">Transferase</keyword>
<accession>A0ABP7RYT9</accession>
<dbReference type="InterPro" id="IPR029063">
    <property type="entry name" value="SAM-dependent_MTases_sf"/>
</dbReference>
<proteinExistence type="predicted"/>
<evidence type="ECO:0000313" key="2">
    <source>
        <dbReference type="Proteomes" id="UP001501627"/>
    </source>
</evidence>
<evidence type="ECO:0000313" key="1">
    <source>
        <dbReference type="EMBL" id="GAA4004219.1"/>
    </source>
</evidence>
<organism evidence="1 2">
    <name type="scientific">Comamonas faecalis</name>
    <dbReference type="NCBI Taxonomy" id="1387849"/>
    <lineage>
        <taxon>Bacteria</taxon>
        <taxon>Pseudomonadati</taxon>
        <taxon>Pseudomonadota</taxon>
        <taxon>Betaproteobacteria</taxon>
        <taxon>Burkholderiales</taxon>
        <taxon>Comamonadaceae</taxon>
        <taxon>Comamonas</taxon>
    </lineage>
</organism>
<dbReference type="Proteomes" id="UP001501627">
    <property type="component" value="Unassembled WGS sequence"/>
</dbReference>
<gene>
    <name evidence="1" type="ORF">GCM10022279_30200</name>
</gene>
<dbReference type="EMBL" id="BAABBP010000037">
    <property type="protein sequence ID" value="GAA4004219.1"/>
    <property type="molecule type" value="Genomic_DNA"/>
</dbReference>
<sequence length="201" mass="22806">MQSASADIFDEAYYQRYYYDRRTRVIDKGHTARLGQFIASYLAYLRVPVHRVLDMGCGIGLWQGIAAQHWPGAQYHGVELSPYLCQRYGWQQGSVLDYRADAPYDLVICQGVLPYLARQDLQRALDNLGRLAAGALYLEAVTQEDFEQGSIDEERTDTRQYRHRASLYRRALAAHAIDMGGGLWLSRQAEVPVFALEAPGL</sequence>
<keyword evidence="2" id="KW-1185">Reference proteome</keyword>
<dbReference type="GO" id="GO:0032259">
    <property type="term" value="P:methylation"/>
    <property type="evidence" value="ECO:0007669"/>
    <property type="project" value="UniProtKB-KW"/>
</dbReference>